<dbReference type="GO" id="GO:0005524">
    <property type="term" value="F:ATP binding"/>
    <property type="evidence" value="ECO:0007669"/>
    <property type="project" value="UniProtKB-KW"/>
</dbReference>
<keyword evidence="1" id="KW-0489">Methyltransferase</keyword>
<evidence type="ECO:0000313" key="9">
    <source>
        <dbReference type="EMBL" id="CAB9521895.1"/>
    </source>
</evidence>
<keyword evidence="10" id="KW-1185">Reference proteome</keyword>
<proteinExistence type="predicted"/>
<dbReference type="InterPro" id="IPR001525">
    <property type="entry name" value="C5_MeTfrase"/>
</dbReference>
<dbReference type="SUPFAM" id="SSF53335">
    <property type="entry name" value="S-adenosyl-L-methionine-dependent methyltransferases"/>
    <property type="match status" value="1"/>
</dbReference>
<keyword evidence="5 9" id="KW-0347">Helicase</keyword>
<keyword evidence="6" id="KW-0067">ATP-binding</keyword>
<dbReference type="OrthoDB" id="423221at2759"/>
<feature type="compositionally biased region" description="Basic residues" evidence="7">
    <location>
        <begin position="1"/>
        <end position="11"/>
    </location>
</feature>
<dbReference type="InterPro" id="IPR049730">
    <property type="entry name" value="SNF2/RAD54-like_C"/>
</dbReference>
<dbReference type="InterPro" id="IPR029063">
    <property type="entry name" value="SAM-dependent_MTases_sf"/>
</dbReference>
<keyword evidence="2" id="KW-0808">Transferase</keyword>
<evidence type="ECO:0000256" key="3">
    <source>
        <dbReference type="ARBA" id="ARBA00022741"/>
    </source>
</evidence>
<dbReference type="EMBL" id="CAICTM010001244">
    <property type="protein sequence ID" value="CAB9521895.1"/>
    <property type="molecule type" value="Genomic_DNA"/>
</dbReference>
<dbReference type="PANTHER" id="PTHR45626">
    <property type="entry name" value="TRANSCRIPTION TERMINATION FACTOR 2-RELATED"/>
    <property type="match status" value="1"/>
</dbReference>
<feature type="compositionally biased region" description="Low complexity" evidence="7">
    <location>
        <begin position="69"/>
        <end position="81"/>
    </location>
</feature>
<dbReference type="SMART" id="SM00487">
    <property type="entry name" value="DEXDc"/>
    <property type="match status" value="1"/>
</dbReference>
<dbReference type="InterPro" id="IPR027417">
    <property type="entry name" value="P-loop_NTPase"/>
</dbReference>
<dbReference type="Pfam" id="PF00145">
    <property type="entry name" value="DNA_methylase"/>
    <property type="match status" value="1"/>
</dbReference>
<reference evidence="9" key="1">
    <citation type="submission" date="2020-06" db="EMBL/GenBank/DDBJ databases">
        <authorList>
            <consortium name="Plant Systems Biology data submission"/>
        </authorList>
    </citation>
    <scope>NUCLEOTIDE SEQUENCE</scope>
    <source>
        <strain evidence="9">D6</strain>
    </source>
</reference>
<feature type="compositionally biased region" description="Acidic residues" evidence="7">
    <location>
        <begin position="113"/>
        <end position="127"/>
    </location>
</feature>
<dbReference type="Gene3D" id="3.40.50.300">
    <property type="entry name" value="P-loop containing nucleotide triphosphate hydrolases"/>
    <property type="match status" value="2"/>
</dbReference>
<keyword evidence="4" id="KW-0378">Hydrolase</keyword>
<comment type="caution">
    <text evidence="9">The sequence shown here is derived from an EMBL/GenBank/DDBJ whole genome shotgun (WGS) entry which is preliminary data.</text>
</comment>
<gene>
    <name evidence="9" type="ORF">SEMRO_1246_G255770.1</name>
</gene>
<dbReference type="GO" id="GO:0006281">
    <property type="term" value="P:DNA repair"/>
    <property type="evidence" value="ECO:0007669"/>
    <property type="project" value="TreeGrafter"/>
</dbReference>
<dbReference type="InterPro" id="IPR050628">
    <property type="entry name" value="SNF2_RAD54_helicase_TF"/>
</dbReference>
<evidence type="ECO:0000256" key="4">
    <source>
        <dbReference type="ARBA" id="ARBA00022801"/>
    </source>
</evidence>
<dbReference type="GO" id="GO:0016787">
    <property type="term" value="F:hydrolase activity"/>
    <property type="evidence" value="ECO:0007669"/>
    <property type="project" value="UniProtKB-KW"/>
</dbReference>
<feature type="compositionally biased region" description="Acidic residues" evidence="7">
    <location>
        <begin position="169"/>
        <end position="179"/>
    </location>
</feature>
<evidence type="ECO:0000256" key="5">
    <source>
        <dbReference type="ARBA" id="ARBA00022806"/>
    </source>
</evidence>
<feature type="domain" description="Helicase ATP-binding" evidence="8">
    <location>
        <begin position="1537"/>
        <end position="1883"/>
    </location>
</feature>
<dbReference type="InterPro" id="IPR000330">
    <property type="entry name" value="SNF2_N"/>
</dbReference>
<dbReference type="PANTHER" id="PTHR45626:SF17">
    <property type="entry name" value="HELICASE-LIKE TRANSCRIPTION FACTOR"/>
    <property type="match status" value="1"/>
</dbReference>
<dbReference type="Pfam" id="PF00176">
    <property type="entry name" value="SNF2-rel_dom"/>
    <property type="match status" value="1"/>
</dbReference>
<feature type="compositionally biased region" description="Basic residues" evidence="7">
    <location>
        <begin position="245"/>
        <end position="263"/>
    </location>
</feature>
<sequence length="2157" mass="240662">MAKAKAKKKTMVKGQQSLFKYMSSSPSPTPKKSKKEEEDEAAEDSPSSTGSQVENLDPKETTKAKRKAAASTITTKTTTKTTTKKKAEEEEPAKKRVKKNDKQKNDEEKKEMEENDNDNDMEVEEEKNEAKYPDGTKIYKNFGDHGWFHGTVLSFDGDTYLVQYDDGDKEDLSETELEDVLEKPNDKSSKKATTTSSRASRRRASNYKEDSDDDEEAILVDSDDEEPKPKKKASSHAMEVEEAKPKKKAATKKKAAAKKKGKKKSDDDDDDMHVEENLNAVQRDFQNKLAKDLKAVDPKNNPQKLPENGPFVDPVGVDPTHGIVEEIVSAQVRKVGRLLQGVAERQRQSRDEEPPMGELQYPLRLQTACSGTDAPSIALGLIKESIDKMLPHDQAFFEYSHEMSCEIEPFKQAYIGRNFPGVPLFPDITKLTESEQVLDVYGREQTLPDGNLFVAGTSCKDFSMLKTRYRLDIEDKGTSGETFLAAVEFLEQKQPPVAIFENVDKAPWDKMQEYIRGRVNLAERNTLQGIVGGKTKNTDAETHLKFSVDDEGRYIAEEIPRQVGIKAGVVVEGFVKGGKKSSNVQPLVCPKEKRKGGLVTLGQLAKRHKIDLEADTLVMEKKARYCTKLFRLDTKEYGLPQTRNRKYLFIWRSDDPDDDLGDYFEDIMNHLKTPLLHSMDAFLLPDTHDRVRCFREALRSGPGLMVAKERAREKDFWNWEESRVKDLTLHLAYRKNCGIEERSRWITGWNVGGRKLLAPGCWPELFDCWNHRRLDLIDCFAASAARDAIARDALHHSFTWDMSQNVSRAPFRSGGVGVSGCVTPGGELLLPRKGRTAMGYEKLLLQGIPFSRLLLGPESEVQLSDLAGNAMSVSVVCATMLAAICAPQLRREMEASKSASLKDFGVNQKYDSSNGAVLAERGDLYNSERDTNAKDFADVFIDIAKELARDAFRSSVLCTCESSGTTTKDPTILQCLGCGWRVCHGCSHRYRTQCHKLSEIDAAGKDGRPDVNAFERKLRCVVPSILRLGQGTEEKIRGATGLESYSFELQQVDRKKGHWQLTYGAWEDHGSARQVAEIRVEIGSLTALDSQVGFAAYLRCFAPAIRHIKPHRGALKDSARIRYRIDDSNKSLPCWEIPASPTKCNLKIEGTGEVDSQRVQIGLNDVAAKSLKNHIVKKAFQVDIDSRNSMSHYHKKWKTWPKEIAMSGDESGRVNGTYSYVGCQQTVVHSALWRRDATEDQPAMYLFFRPDVIRTHLDVAVISPTPSYHDQEEISELHDWIPENALEEKTHKTKAKFLEWDQCPDGLKVEVPKPALAMVTQSQQFHERASLSSASEDAPVLCEVKGLSEDVISSLLEYNEANAGGSVSAIDLVGRSGTRNAKRLSIVAAPSLLKYAAQGKLPLEFSKWYQLTSSIQFGQCQVNVPARPAEQWREVRGQRMTVERFYDAEESNDYYQRLLNRPTAFKVNVIKPKGILEVRMAPTVAAHRAAAQLGGEESGSVVVDYCLAELSSMGEPDTKDFHVPNSDAHEETHVDGLVLPLYKRQAKALTRMLSIEDGKVPFSEEERSEHVLPGIGWCLIARASKKSPLRGGVLGDAIGSGKTVVTIALILAGATKARENRDIGSGRSSATLIVVPPGLVRQWDDERKKFTGSKLKCLIISDTDSLKKKSVKDLCEADIVIVPAGLIEEEPKKGDKKRRPYTEQLSTKAGAGRIPPAPTGYSQREAPTIEGTWVRNMASGPEIYVGNRGDQRKRDAQAYYGHCYSEAIAKLRKKKFAASERGVPIEYFTWERVVIDECHESLVTASKQETKAADFKEKARRGAREFLGVSQTNVKKRPLVATRGVWGLTGTPLLETEARVTELSNLMGGTYLTGASHHWRKEERESGRDLFLNQSEGTKSREYRCAVWEACDAYVNTACQRNCGPKLNVKLERKVIEVNMTQADGEAFLKESKKVDLESFSVTPDQLGEKAGDVLAVTASSTARHGALIQEIDSIREREADTKIIIFANATFGGYDSALKGLKESDQKFCHISNEKHSVQEQNEVISWFRHVDATDEDKARPRILLLSFEQAAGHNLQEACHDVIIYDPMYSGTDAVADASVEEQAVGRVMRQGQKYNVTVTRIVVRGPDGERCLDDVIVERNLDKDVLAAATSNFD</sequence>
<dbReference type="GO" id="GO:0004386">
    <property type="term" value="F:helicase activity"/>
    <property type="evidence" value="ECO:0007669"/>
    <property type="project" value="UniProtKB-KW"/>
</dbReference>
<protein>
    <submittedName>
        <fullName evidence="9">SNF2 family helicase</fullName>
    </submittedName>
</protein>
<evidence type="ECO:0000256" key="1">
    <source>
        <dbReference type="ARBA" id="ARBA00022603"/>
    </source>
</evidence>
<dbReference type="Pfam" id="PF21743">
    <property type="entry name" value="PTM_DIR17_Tudor"/>
    <property type="match status" value="1"/>
</dbReference>
<dbReference type="CDD" id="cd18793">
    <property type="entry name" value="SF2_C_SNF"/>
    <property type="match status" value="1"/>
</dbReference>
<feature type="compositionally biased region" description="Basic and acidic residues" evidence="7">
    <location>
        <begin position="180"/>
        <end position="189"/>
    </location>
</feature>
<dbReference type="InterPro" id="IPR047365">
    <property type="entry name" value="Tudor_AtPTM-like"/>
</dbReference>
<feature type="region of interest" description="Disordered" evidence="7">
    <location>
        <begin position="1"/>
        <end position="143"/>
    </location>
</feature>
<evidence type="ECO:0000256" key="6">
    <source>
        <dbReference type="ARBA" id="ARBA00022840"/>
    </source>
</evidence>
<organism evidence="9 10">
    <name type="scientific">Seminavis robusta</name>
    <dbReference type="NCBI Taxonomy" id="568900"/>
    <lineage>
        <taxon>Eukaryota</taxon>
        <taxon>Sar</taxon>
        <taxon>Stramenopiles</taxon>
        <taxon>Ochrophyta</taxon>
        <taxon>Bacillariophyta</taxon>
        <taxon>Bacillariophyceae</taxon>
        <taxon>Bacillariophycidae</taxon>
        <taxon>Naviculales</taxon>
        <taxon>Naviculaceae</taxon>
        <taxon>Seminavis</taxon>
    </lineage>
</organism>
<evidence type="ECO:0000259" key="8">
    <source>
        <dbReference type="SMART" id="SM00487"/>
    </source>
</evidence>
<dbReference type="GO" id="GO:0005634">
    <property type="term" value="C:nucleus"/>
    <property type="evidence" value="ECO:0007669"/>
    <property type="project" value="TreeGrafter"/>
</dbReference>
<dbReference type="Gene3D" id="3.40.50.150">
    <property type="entry name" value="Vaccinia Virus protein VP39"/>
    <property type="match status" value="1"/>
</dbReference>
<dbReference type="SUPFAM" id="SSF52540">
    <property type="entry name" value="P-loop containing nucleoside triphosphate hydrolases"/>
    <property type="match status" value="2"/>
</dbReference>
<feature type="compositionally biased region" description="Basic and acidic residues" evidence="7">
    <location>
        <begin position="85"/>
        <end position="112"/>
    </location>
</feature>
<dbReference type="Proteomes" id="UP001153069">
    <property type="component" value="Unassembled WGS sequence"/>
</dbReference>
<accession>A0A9N8EK93</accession>
<dbReference type="Gene3D" id="2.30.30.140">
    <property type="match status" value="1"/>
</dbReference>
<keyword evidence="3" id="KW-0547">Nucleotide-binding</keyword>
<dbReference type="InterPro" id="IPR014001">
    <property type="entry name" value="Helicase_ATP-bd"/>
</dbReference>
<evidence type="ECO:0000256" key="2">
    <source>
        <dbReference type="ARBA" id="ARBA00022679"/>
    </source>
</evidence>
<name>A0A9N8EK93_9STRA</name>
<dbReference type="GO" id="GO:0032259">
    <property type="term" value="P:methylation"/>
    <property type="evidence" value="ECO:0007669"/>
    <property type="project" value="UniProtKB-KW"/>
</dbReference>
<evidence type="ECO:0000313" key="10">
    <source>
        <dbReference type="Proteomes" id="UP001153069"/>
    </source>
</evidence>
<evidence type="ECO:0000256" key="7">
    <source>
        <dbReference type="SAM" id="MobiDB-lite"/>
    </source>
</evidence>
<feature type="compositionally biased region" description="Acidic residues" evidence="7">
    <location>
        <begin position="210"/>
        <end position="226"/>
    </location>
</feature>
<dbReference type="GO" id="GO:0008094">
    <property type="term" value="F:ATP-dependent activity, acting on DNA"/>
    <property type="evidence" value="ECO:0007669"/>
    <property type="project" value="TreeGrafter"/>
</dbReference>
<feature type="region of interest" description="Disordered" evidence="7">
    <location>
        <begin position="169"/>
        <end position="276"/>
    </location>
</feature>
<dbReference type="GO" id="GO:0008168">
    <property type="term" value="F:methyltransferase activity"/>
    <property type="evidence" value="ECO:0007669"/>
    <property type="project" value="UniProtKB-KW"/>
</dbReference>
<feature type="region of interest" description="Disordered" evidence="7">
    <location>
        <begin position="1691"/>
        <end position="1724"/>
    </location>
</feature>